<gene>
    <name evidence="8" type="ORF">UU69_C0006G0017</name>
</gene>
<organism evidence="8 9">
    <name type="scientific">Candidatus Magasanikbacteria bacterium GW2011_GWA2_41_55</name>
    <dbReference type="NCBI Taxonomy" id="1619038"/>
    <lineage>
        <taxon>Bacteria</taxon>
        <taxon>Candidatus Magasanikiibacteriota</taxon>
    </lineage>
</organism>
<dbReference type="PROSITE" id="PS00760">
    <property type="entry name" value="SPASE_I_2"/>
    <property type="match status" value="1"/>
</dbReference>
<accession>A0A0G0WKR1</accession>
<comment type="similarity">
    <text evidence="2 6">Belongs to the peptidase S26 family.</text>
</comment>
<evidence type="ECO:0000256" key="1">
    <source>
        <dbReference type="ARBA" id="ARBA00000677"/>
    </source>
</evidence>
<feature type="domain" description="Peptidase S26" evidence="7">
    <location>
        <begin position="44"/>
        <end position="203"/>
    </location>
</feature>
<dbReference type="InterPro" id="IPR019533">
    <property type="entry name" value="Peptidase_S26"/>
</dbReference>
<keyword evidence="6" id="KW-0645">Protease</keyword>
<sequence length="217" mass="25135">MLISPNYFNYMKKILSKLNPKNWAAKKNEDTLTPQSSAKLFFLELFKLALLAVITIFLVRYFLFKPFYVRGASMEPNFFDKEYLIIDELTYRLKEPHRGDIIVLKSPLNKKEYFLKRVIGLPGETLKIRDGQVMIYNEEMPDGFVLKESYLPNGLKTVPDASVVLGENKFFVLGDNRFSSLDSRMIGPIDGSAIIGRVILRGWPFDRVQWFTPISDY</sequence>
<dbReference type="GO" id="GO:0004252">
    <property type="term" value="F:serine-type endopeptidase activity"/>
    <property type="evidence" value="ECO:0007669"/>
    <property type="project" value="InterPro"/>
</dbReference>
<keyword evidence="6" id="KW-0472">Membrane</keyword>
<dbReference type="InterPro" id="IPR019758">
    <property type="entry name" value="Pept_S26A_signal_pept_1_CS"/>
</dbReference>
<evidence type="ECO:0000256" key="3">
    <source>
        <dbReference type="ARBA" id="ARBA00013208"/>
    </source>
</evidence>
<dbReference type="EMBL" id="LCBP01000006">
    <property type="protein sequence ID" value="KKS13409.1"/>
    <property type="molecule type" value="Genomic_DNA"/>
</dbReference>
<proteinExistence type="inferred from homology"/>
<evidence type="ECO:0000313" key="9">
    <source>
        <dbReference type="Proteomes" id="UP000034299"/>
    </source>
</evidence>
<dbReference type="Pfam" id="PF10502">
    <property type="entry name" value="Peptidase_S26"/>
    <property type="match status" value="1"/>
</dbReference>
<dbReference type="PANTHER" id="PTHR43390:SF1">
    <property type="entry name" value="CHLOROPLAST PROCESSING PEPTIDASE"/>
    <property type="match status" value="1"/>
</dbReference>
<dbReference type="PATRIC" id="fig|1619038.3.peg.171"/>
<feature type="active site" evidence="5">
    <location>
        <position position="73"/>
    </location>
</feature>
<dbReference type="AlphaFoldDB" id="A0A0G0WKR1"/>
<evidence type="ECO:0000256" key="5">
    <source>
        <dbReference type="PIRSR" id="PIRSR600223-1"/>
    </source>
</evidence>
<keyword evidence="6" id="KW-0812">Transmembrane</keyword>
<dbReference type="GO" id="GO:0006465">
    <property type="term" value="P:signal peptide processing"/>
    <property type="evidence" value="ECO:0007669"/>
    <property type="project" value="InterPro"/>
</dbReference>
<dbReference type="NCBIfam" id="TIGR02227">
    <property type="entry name" value="sigpep_I_bact"/>
    <property type="match status" value="1"/>
</dbReference>
<evidence type="ECO:0000259" key="7">
    <source>
        <dbReference type="Pfam" id="PF10502"/>
    </source>
</evidence>
<comment type="caution">
    <text evidence="8">The sequence shown here is derived from an EMBL/GenBank/DDBJ whole genome shotgun (WGS) entry which is preliminary data.</text>
</comment>
<protein>
    <recommendedName>
        <fullName evidence="3 6">Signal peptidase I</fullName>
        <ecNumber evidence="3 6">3.4.21.89</ecNumber>
    </recommendedName>
</protein>
<feature type="active site" evidence="5">
    <location>
        <position position="116"/>
    </location>
</feature>
<reference evidence="8 9" key="1">
    <citation type="journal article" date="2015" name="Nature">
        <title>rRNA introns, odd ribosomes, and small enigmatic genomes across a large radiation of phyla.</title>
        <authorList>
            <person name="Brown C.T."/>
            <person name="Hug L.A."/>
            <person name="Thomas B.C."/>
            <person name="Sharon I."/>
            <person name="Castelle C.J."/>
            <person name="Singh A."/>
            <person name="Wilkins M.J."/>
            <person name="Williams K.H."/>
            <person name="Banfield J.F."/>
        </authorList>
    </citation>
    <scope>NUCLEOTIDE SEQUENCE [LARGE SCALE GENOMIC DNA]</scope>
</reference>
<dbReference type="Gene3D" id="2.10.109.10">
    <property type="entry name" value="Umud Fragment, subunit A"/>
    <property type="match status" value="1"/>
</dbReference>
<comment type="subcellular location">
    <subcellularLocation>
        <location evidence="6">Membrane</location>
        <topology evidence="6">Single-pass type II membrane protein</topology>
    </subcellularLocation>
</comment>
<comment type="catalytic activity">
    <reaction evidence="1 6">
        <text>Cleavage of hydrophobic, N-terminal signal or leader sequences from secreted and periplasmic proteins.</text>
        <dbReference type="EC" id="3.4.21.89"/>
    </reaction>
</comment>
<dbReference type="PRINTS" id="PR00727">
    <property type="entry name" value="LEADERPTASE"/>
</dbReference>
<dbReference type="InterPro" id="IPR036286">
    <property type="entry name" value="LexA/Signal_pep-like_sf"/>
</dbReference>
<name>A0A0G0WKR1_9BACT</name>
<dbReference type="Proteomes" id="UP000034299">
    <property type="component" value="Unassembled WGS sequence"/>
</dbReference>
<dbReference type="SUPFAM" id="SSF51306">
    <property type="entry name" value="LexA/Signal peptidase"/>
    <property type="match status" value="1"/>
</dbReference>
<dbReference type="PROSITE" id="PS00761">
    <property type="entry name" value="SPASE_I_3"/>
    <property type="match status" value="1"/>
</dbReference>
<dbReference type="CDD" id="cd06530">
    <property type="entry name" value="S26_SPase_I"/>
    <property type="match status" value="1"/>
</dbReference>
<dbReference type="GO" id="GO:0016020">
    <property type="term" value="C:membrane"/>
    <property type="evidence" value="ECO:0007669"/>
    <property type="project" value="UniProtKB-SubCell"/>
</dbReference>
<feature type="transmembrane region" description="Helical" evidence="6">
    <location>
        <begin position="40"/>
        <end position="63"/>
    </location>
</feature>
<dbReference type="InterPro" id="IPR000223">
    <property type="entry name" value="Pept_S26A_signal_pept_1"/>
</dbReference>
<dbReference type="PANTHER" id="PTHR43390">
    <property type="entry name" value="SIGNAL PEPTIDASE I"/>
    <property type="match status" value="1"/>
</dbReference>
<dbReference type="GO" id="GO:0009003">
    <property type="term" value="F:signal peptidase activity"/>
    <property type="evidence" value="ECO:0007669"/>
    <property type="project" value="UniProtKB-EC"/>
</dbReference>
<dbReference type="EC" id="3.4.21.89" evidence="3 6"/>
<keyword evidence="4 6" id="KW-0378">Hydrolase</keyword>
<evidence type="ECO:0000256" key="2">
    <source>
        <dbReference type="ARBA" id="ARBA00009370"/>
    </source>
</evidence>
<dbReference type="InterPro" id="IPR019757">
    <property type="entry name" value="Pept_S26A_signal_pept_1_Lys-AS"/>
</dbReference>
<evidence type="ECO:0000313" key="8">
    <source>
        <dbReference type="EMBL" id="KKS13409.1"/>
    </source>
</evidence>
<evidence type="ECO:0000256" key="6">
    <source>
        <dbReference type="RuleBase" id="RU362042"/>
    </source>
</evidence>
<keyword evidence="6" id="KW-1133">Transmembrane helix</keyword>
<evidence type="ECO:0000256" key="4">
    <source>
        <dbReference type="ARBA" id="ARBA00022801"/>
    </source>
</evidence>